<dbReference type="InterPro" id="IPR027417">
    <property type="entry name" value="P-loop_NTPase"/>
</dbReference>
<dbReference type="EMBL" id="JAQQWM010000004">
    <property type="protein sequence ID" value="KAK8068547.1"/>
    <property type="molecule type" value="Genomic_DNA"/>
</dbReference>
<accession>A0ABR1VBG0</accession>
<feature type="repeat" description="ANK" evidence="2">
    <location>
        <begin position="1058"/>
        <end position="1090"/>
    </location>
</feature>
<evidence type="ECO:0000259" key="3">
    <source>
        <dbReference type="Pfam" id="PF24883"/>
    </source>
</evidence>
<dbReference type="Gene3D" id="1.25.40.20">
    <property type="entry name" value="Ankyrin repeat-containing domain"/>
    <property type="match status" value="1"/>
</dbReference>
<comment type="caution">
    <text evidence="4">The sequence shown here is derived from an EMBL/GenBank/DDBJ whole genome shotgun (WGS) entry which is preliminary data.</text>
</comment>
<evidence type="ECO:0000313" key="4">
    <source>
        <dbReference type="EMBL" id="KAK8068547.1"/>
    </source>
</evidence>
<reference evidence="4 5" key="1">
    <citation type="submission" date="2023-01" db="EMBL/GenBank/DDBJ databases">
        <title>Analysis of 21 Apiospora genomes using comparative genomics revels a genus with tremendous synthesis potential of carbohydrate active enzymes and secondary metabolites.</title>
        <authorList>
            <person name="Sorensen T."/>
        </authorList>
    </citation>
    <scope>NUCLEOTIDE SEQUENCE [LARGE SCALE GENOMIC DNA]</scope>
    <source>
        <strain evidence="4 5">CBS 83171</strain>
    </source>
</reference>
<keyword evidence="2" id="KW-0040">ANK repeat</keyword>
<gene>
    <name evidence="4" type="ORF">PG996_007659</name>
</gene>
<dbReference type="SUPFAM" id="SSF48403">
    <property type="entry name" value="Ankyrin repeat"/>
    <property type="match status" value="1"/>
</dbReference>
<dbReference type="PANTHER" id="PTHR10039:SF5">
    <property type="entry name" value="NACHT DOMAIN-CONTAINING PROTEIN"/>
    <property type="match status" value="1"/>
</dbReference>
<feature type="domain" description="Nephrocystin 3-like N-terminal" evidence="3">
    <location>
        <begin position="315"/>
        <end position="493"/>
    </location>
</feature>
<dbReference type="InterPro" id="IPR002110">
    <property type="entry name" value="Ankyrin_rpt"/>
</dbReference>
<dbReference type="PROSITE" id="PS50088">
    <property type="entry name" value="ANK_REPEAT"/>
    <property type="match status" value="1"/>
</dbReference>
<dbReference type="Pfam" id="PF24883">
    <property type="entry name" value="NPHP3_N"/>
    <property type="match status" value="1"/>
</dbReference>
<name>A0ABR1VBG0_9PEZI</name>
<organism evidence="4 5">
    <name type="scientific">Apiospora saccharicola</name>
    <dbReference type="NCBI Taxonomy" id="335842"/>
    <lineage>
        <taxon>Eukaryota</taxon>
        <taxon>Fungi</taxon>
        <taxon>Dikarya</taxon>
        <taxon>Ascomycota</taxon>
        <taxon>Pezizomycotina</taxon>
        <taxon>Sordariomycetes</taxon>
        <taxon>Xylariomycetidae</taxon>
        <taxon>Amphisphaeriales</taxon>
        <taxon>Apiosporaceae</taxon>
        <taxon>Apiospora</taxon>
    </lineage>
</organism>
<keyword evidence="5" id="KW-1185">Reference proteome</keyword>
<proteinExistence type="predicted"/>
<evidence type="ECO:0000256" key="1">
    <source>
        <dbReference type="ARBA" id="ARBA00022737"/>
    </source>
</evidence>
<keyword evidence="1" id="KW-0677">Repeat</keyword>
<dbReference type="InterPro" id="IPR036770">
    <property type="entry name" value="Ankyrin_rpt-contain_sf"/>
</dbReference>
<dbReference type="Gene3D" id="3.40.50.300">
    <property type="entry name" value="P-loop containing nucleotide triphosphate hydrolases"/>
    <property type="match status" value="1"/>
</dbReference>
<dbReference type="SUPFAM" id="SSF52540">
    <property type="entry name" value="P-loop containing nucleoside triphosphate hydrolases"/>
    <property type="match status" value="1"/>
</dbReference>
<dbReference type="PANTHER" id="PTHR10039">
    <property type="entry name" value="AMELOGENIN"/>
    <property type="match status" value="1"/>
</dbReference>
<evidence type="ECO:0000313" key="5">
    <source>
        <dbReference type="Proteomes" id="UP001446871"/>
    </source>
</evidence>
<dbReference type="Proteomes" id="UP001446871">
    <property type="component" value="Unassembled WGS sequence"/>
</dbReference>
<sequence>MYAHDSPGYGRADAHIVRKFINYLYIIGSKAHSDRVLHSEDPEWLASHDILEDQFCLLPKTLSATSVDKVLLCYSEVLHAYCSDPKGKDYIDRVRQAGHDEARRFQGHDDCMTRVQKAIRGVVNNSIAKEGFHHVLTEVALLQLRFQLAEGNDNGHQGASTIVLVDLHRTGKIFEDLPLVNPTKHYLTLPLGDATEASHGLFFKVLERVYERKLPLIQVLEKRYTYLLQILNEREWTVDEFRSEVIERIRKDLENNKIYPTTTSNHTASVCPIGSQHAQSDEKYSPLEKKCFEKLSFNGMGNRQEDVIENIDLAGTCEWILQAPQFTQWRNRQDHDKTKCQLWIKGHPGTGKSVTARKVLEVVKQREAELGTAAIFLSYFFHGRSNEPLDKNMMGMSRTLIHQLLKKESSLRSEFAKEYKERFDTQGQDWDWHRSDLTRFLRLGISKSRVRPIHLIIDAFDECEQSDRMPVLYFLQQLIEDAQCKLSICISMRHDTAITSEDTGKLVIDMEKENGVDIQRHVYNTLRMHLSRANIGSLMEEICNRASNNFLWAELVVKQVHSALDRGVDYATTMSLIQQLPKEIECLFGELISRLTEEEKQEACILFQWALFGSKHFHPGRYHHHFRALQYVMLFATKHYTSLKCLHKEQGQLHIHQFSKRINFLSGGLLQCIERSSEPSPSESPSDAAYARNFTLQVIHESVKEWFLGMGFQLVNNGLPSVSTSIDTHISLMKCLISFLSATDILESSMPSPDPIHNGVSRGVVSSANQDIFFRARQVEHNNQIPMELLDCLSVEGNIFSTNLRFTGVSIPGVFRGARAVLKGHYTASILNMLCYHELTLSVRYLVSNTGWADKVDYGTIVSAIGSGRKDTLETVLKFYDPMETELEEEKNLCRVAAQVFYVMEYLTSLLSPFRRRIEGLLPVIELLLAKGVRILPLFDDVLKGFPSHRELLVFQDLMSNERVVQSVSWGTGGEHLLRSLQGTVTRLSKTRWPWTHVWCMELLELSRAAIHSWDMATYTHLRKVFEHMDTEHVGLGEEQVFDISMETTASLNTPGYEGKTLLAIAATFAEHHIVGKLLEKGSDPTIQDDFNMTAFDHAVAGLEPEPKEWLQSLGYNLSSSGMSTGSATPITHVFPLFPKYYQDDLIRVLALLATKEHRPEVVEDVSAE</sequence>
<protein>
    <submittedName>
        <fullName evidence="4">Ankyrin</fullName>
    </submittedName>
</protein>
<dbReference type="InterPro" id="IPR056884">
    <property type="entry name" value="NPHP3-like_N"/>
</dbReference>
<evidence type="ECO:0000256" key="2">
    <source>
        <dbReference type="PROSITE-ProRule" id="PRU00023"/>
    </source>
</evidence>